<evidence type="ECO:0000313" key="2">
    <source>
        <dbReference type="Proteomes" id="UP000789920"/>
    </source>
</evidence>
<keyword evidence="2" id="KW-1185">Reference proteome</keyword>
<dbReference type="EMBL" id="CAJVQC010127977">
    <property type="protein sequence ID" value="CAG8840832.1"/>
    <property type="molecule type" value="Genomic_DNA"/>
</dbReference>
<dbReference type="Proteomes" id="UP000789920">
    <property type="component" value="Unassembled WGS sequence"/>
</dbReference>
<feature type="non-terminal residue" evidence="1">
    <location>
        <position position="1"/>
    </location>
</feature>
<gene>
    <name evidence="1" type="ORF">RPERSI_LOCUS31599</name>
</gene>
<comment type="caution">
    <text evidence="1">The sequence shown here is derived from an EMBL/GenBank/DDBJ whole genome shotgun (WGS) entry which is preliminary data.</text>
</comment>
<sequence>VDNYYQNEIEVKMNPKFAESGAEDGITKRQYDPGGCYKDENALGKISKIWSKKIDDFKRMTHKSKRK</sequence>
<protein>
    <submittedName>
        <fullName evidence="1">22097_t:CDS:1</fullName>
    </submittedName>
</protein>
<reference evidence="1" key="1">
    <citation type="submission" date="2021-06" db="EMBL/GenBank/DDBJ databases">
        <authorList>
            <person name="Kallberg Y."/>
            <person name="Tangrot J."/>
            <person name="Rosling A."/>
        </authorList>
    </citation>
    <scope>NUCLEOTIDE SEQUENCE</scope>
    <source>
        <strain evidence="1">MA461A</strain>
    </source>
</reference>
<feature type="non-terminal residue" evidence="1">
    <location>
        <position position="67"/>
    </location>
</feature>
<name>A0ACA9SK97_9GLOM</name>
<accession>A0ACA9SK97</accession>
<organism evidence="1 2">
    <name type="scientific">Racocetra persica</name>
    <dbReference type="NCBI Taxonomy" id="160502"/>
    <lineage>
        <taxon>Eukaryota</taxon>
        <taxon>Fungi</taxon>
        <taxon>Fungi incertae sedis</taxon>
        <taxon>Mucoromycota</taxon>
        <taxon>Glomeromycotina</taxon>
        <taxon>Glomeromycetes</taxon>
        <taxon>Diversisporales</taxon>
        <taxon>Gigasporaceae</taxon>
        <taxon>Racocetra</taxon>
    </lineage>
</organism>
<evidence type="ECO:0000313" key="1">
    <source>
        <dbReference type="EMBL" id="CAG8840832.1"/>
    </source>
</evidence>
<proteinExistence type="predicted"/>